<accession>A0A6G1BP30</accession>
<dbReference type="Proteomes" id="UP000479710">
    <property type="component" value="Unassembled WGS sequence"/>
</dbReference>
<sequence length="67" mass="6601">MAMVAGYARFGSPYPSGESPCCGGGPATLTARGGHGQSLILLTLAADSPAVEVAQPHGWQGGGNDDS</sequence>
<dbReference type="EMBL" id="SPHZ02000012">
    <property type="protein sequence ID" value="KAF0889592.1"/>
    <property type="molecule type" value="Genomic_DNA"/>
</dbReference>
<organism evidence="1 2">
    <name type="scientific">Oryza meyeriana var. granulata</name>
    <dbReference type="NCBI Taxonomy" id="110450"/>
    <lineage>
        <taxon>Eukaryota</taxon>
        <taxon>Viridiplantae</taxon>
        <taxon>Streptophyta</taxon>
        <taxon>Embryophyta</taxon>
        <taxon>Tracheophyta</taxon>
        <taxon>Spermatophyta</taxon>
        <taxon>Magnoliopsida</taxon>
        <taxon>Liliopsida</taxon>
        <taxon>Poales</taxon>
        <taxon>Poaceae</taxon>
        <taxon>BOP clade</taxon>
        <taxon>Oryzoideae</taxon>
        <taxon>Oryzeae</taxon>
        <taxon>Oryzinae</taxon>
        <taxon>Oryza</taxon>
        <taxon>Oryza meyeriana</taxon>
    </lineage>
</organism>
<reference evidence="1 2" key="1">
    <citation type="submission" date="2019-11" db="EMBL/GenBank/DDBJ databases">
        <title>Whole genome sequence of Oryza granulata.</title>
        <authorList>
            <person name="Li W."/>
        </authorList>
    </citation>
    <scope>NUCLEOTIDE SEQUENCE [LARGE SCALE GENOMIC DNA]</scope>
    <source>
        <strain evidence="2">cv. Menghai</strain>
        <tissue evidence="1">Leaf</tissue>
    </source>
</reference>
<gene>
    <name evidence="1" type="ORF">E2562_028683</name>
</gene>
<comment type="caution">
    <text evidence="1">The sequence shown here is derived from an EMBL/GenBank/DDBJ whole genome shotgun (WGS) entry which is preliminary data.</text>
</comment>
<protein>
    <submittedName>
        <fullName evidence="1">Uncharacterized protein</fullName>
    </submittedName>
</protein>
<name>A0A6G1BP30_9ORYZ</name>
<keyword evidence="2" id="KW-1185">Reference proteome</keyword>
<evidence type="ECO:0000313" key="1">
    <source>
        <dbReference type="EMBL" id="KAF0889592.1"/>
    </source>
</evidence>
<evidence type="ECO:0000313" key="2">
    <source>
        <dbReference type="Proteomes" id="UP000479710"/>
    </source>
</evidence>
<dbReference type="AlphaFoldDB" id="A0A6G1BP30"/>
<proteinExistence type="predicted"/>